<comment type="caution">
    <text evidence="2">The sequence shown here is derived from an EMBL/GenBank/DDBJ whole genome shotgun (WGS) entry which is preliminary data.</text>
</comment>
<sequence>MAMSYMTEVRYEKPVPPDRSHGEKRKGGHSDLPIDDDDFVDPPPNWNGISIHEDSPNGERKSDDTTDSEDMPSKNQKKLKLLVPMQGEIRTDMLDIKLHMQCMSDSVTTLISSSMEEIMNKFKENSGPETVRGSRPTSEVSTPTMTYSYLSVTTNRLTYNSHQMHFCSDFQAAKVKKKCYSKGKAKIDSVCAVEFPCFIEPPSFDLGLGFTQPSQFVAKTSKEVEVQVDSVISNVLKDAECIEQEVMKNYHKSIQSGHRSLKIGHRLSAVHRSLAGQFSLSQVTISCGSQVTGHWLSVVFRIITGHQFLGLSVVHMSLVIVNWSHVNSHCHRSLYPGHRSLYIGHRSLYPVHRS</sequence>
<evidence type="ECO:0000256" key="1">
    <source>
        <dbReference type="SAM" id="MobiDB-lite"/>
    </source>
</evidence>
<dbReference type="AlphaFoldDB" id="A0A8S0SL66"/>
<accession>A0A8S0SL66</accession>
<organism evidence="2 3">
    <name type="scientific">Olea europaea subsp. europaea</name>
    <dbReference type="NCBI Taxonomy" id="158383"/>
    <lineage>
        <taxon>Eukaryota</taxon>
        <taxon>Viridiplantae</taxon>
        <taxon>Streptophyta</taxon>
        <taxon>Embryophyta</taxon>
        <taxon>Tracheophyta</taxon>
        <taxon>Spermatophyta</taxon>
        <taxon>Magnoliopsida</taxon>
        <taxon>eudicotyledons</taxon>
        <taxon>Gunneridae</taxon>
        <taxon>Pentapetalae</taxon>
        <taxon>asterids</taxon>
        <taxon>lamiids</taxon>
        <taxon>Lamiales</taxon>
        <taxon>Oleaceae</taxon>
        <taxon>Oleeae</taxon>
        <taxon>Olea</taxon>
    </lineage>
</organism>
<evidence type="ECO:0000313" key="3">
    <source>
        <dbReference type="Proteomes" id="UP000594638"/>
    </source>
</evidence>
<proteinExistence type="predicted"/>
<feature type="compositionally biased region" description="Basic and acidic residues" evidence="1">
    <location>
        <begin position="51"/>
        <end position="64"/>
    </location>
</feature>
<reference evidence="2 3" key="1">
    <citation type="submission" date="2019-12" db="EMBL/GenBank/DDBJ databases">
        <authorList>
            <person name="Alioto T."/>
            <person name="Alioto T."/>
            <person name="Gomez Garrido J."/>
        </authorList>
    </citation>
    <scope>NUCLEOTIDE SEQUENCE [LARGE SCALE GENOMIC DNA]</scope>
</reference>
<keyword evidence="3" id="KW-1185">Reference proteome</keyword>
<dbReference type="Proteomes" id="UP000594638">
    <property type="component" value="Unassembled WGS sequence"/>
</dbReference>
<evidence type="ECO:0000313" key="2">
    <source>
        <dbReference type="EMBL" id="CAA2993653.1"/>
    </source>
</evidence>
<dbReference type="Gramene" id="OE9A097654T1">
    <property type="protein sequence ID" value="OE9A097654C1"/>
    <property type="gene ID" value="OE9A097654"/>
</dbReference>
<feature type="compositionally biased region" description="Basic and acidic residues" evidence="1">
    <location>
        <begin position="9"/>
        <end position="21"/>
    </location>
</feature>
<gene>
    <name evidence="2" type="ORF">OLEA9_A097654</name>
</gene>
<name>A0A8S0SL66_OLEEU</name>
<protein>
    <submittedName>
        <fullName evidence="2">Uncharacterized protein</fullName>
    </submittedName>
</protein>
<feature type="region of interest" description="Disordered" evidence="1">
    <location>
        <begin position="1"/>
        <end position="79"/>
    </location>
</feature>
<dbReference type="EMBL" id="CACTIH010005453">
    <property type="protein sequence ID" value="CAA2993653.1"/>
    <property type="molecule type" value="Genomic_DNA"/>
</dbReference>